<dbReference type="GO" id="GO:0008353">
    <property type="term" value="F:RNA polymerase II CTD heptapeptide repeat kinase activity"/>
    <property type="evidence" value="ECO:0007669"/>
    <property type="project" value="TreeGrafter"/>
</dbReference>
<dbReference type="EMBL" id="CM010716">
    <property type="protein sequence ID" value="RZC50469.1"/>
    <property type="molecule type" value="Genomic_DNA"/>
</dbReference>
<dbReference type="Gene3D" id="3.30.200.20">
    <property type="entry name" value="Phosphorylase Kinase, domain 1"/>
    <property type="match status" value="1"/>
</dbReference>
<keyword evidence="1" id="KW-0723">Serine/threonine-protein kinase</keyword>
<evidence type="ECO:0000256" key="5">
    <source>
        <dbReference type="ARBA" id="ARBA00022840"/>
    </source>
</evidence>
<dbReference type="FunFam" id="1.10.510.10:FF:000624">
    <property type="entry name" value="Mitogen-activated protein kinase"/>
    <property type="match status" value="1"/>
</dbReference>
<dbReference type="SUPFAM" id="SSF56112">
    <property type="entry name" value="Protein kinase-like (PK-like)"/>
    <property type="match status" value="1"/>
</dbReference>
<dbReference type="PROSITE" id="PS50011">
    <property type="entry name" value="PROTEIN_KINASE_DOM"/>
    <property type="match status" value="1"/>
</dbReference>
<dbReference type="STRING" id="3469.A0A4Y7ISI9"/>
<feature type="region of interest" description="Disordered" evidence="6">
    <location>
        <begin position="348"/>
        <end position="410"/>
    </location>
</feature>
<dbReference type="Gramene" id="RZC50469">
    <property type="protein sequence ID" value="RZC50469"/>
    <property type="gene ID" value="C5167_018885"/>
</dbReference>
<evidence type="ECO:0000256" key="4">
    <source>
        <dbReference type="ARBA" id="ARBA00022777"/>
    </source>
</evidence>
<dbReference type="InterPro" id="IPR011009">
    <property type="entry name" value="Kinase-like_dom_sf"/>
</dbReference>
<dbReference type="Gene3D" id="1.10.510.10">
    <property type="entry name" value="Transferase(Phosphotransferase) domain 1"/>
    <property type="match status" value="1"/>
</dbReference>
<feature type="domain" description="Protein kinase" evidence="7">
    <location>
        <begin position="25"/>
        <end position="317"/>
    </location>
</feature>
<dbReference type="GO" id="GO:0005524">
    <property type="term" value="F:ATP binding"/>
    <property type="evidence" value="ECO:0007669"/>
    <property type="project" value="UniProtKB-KW"/>
</dbReference>
<dbReference type="AlphaFoldDB" id="A0A4Y7ISI9"/>
<dbReference type="InterPro" id="IPR000719">
    <property type="entry name" value="Prot_kinase_dom"/>
</dbReference>
<gene>
    <name evidence="8" type="ORF">C5167_018885</name>
</gene>
<evidence type="ECO:0000313" key="9">
    <source>
        <dbReference type="Proteomes" id="UP000316621"/>
    </source>
</evidence>
<sequence length="484" mass="54614">MAVAAPGQLNLYASPAFGSRTVDCFDKLEQIGEETYGLVYKARDILTGEIVSLKKIRTDKEKEGFPITAMREIKILKKLHHQNVIKLKEIVTSTGPNNDVQGKPGPTDGKKYKGDIYMVFEYMDHDLSGLSKRGVRFSVPQIKTGIHYCHLNEVLHRDIEAANLLVDNEGNLKLADFCLARSLSNDHQGNLTNEVITQWYRPPAILLGATTYGPAIDMWSVGCIFAQLLQGKPILPGKDRTEQLEMIFKLCGSPNGVNWPGVFKLPWYNNFKPKEPMESCLEETFMQHVWSPYRGVIGKNDDSRPISAKDALNAEYFWTDPLPCDPKREHSMNTSSFLLPKYEASHEFKVRQQQKARKRQKLQHSRVPPYQQSRYPPLHPGDNQPIHTSQPPVAAGSSHHYGKSLGPSGVPSRLTQIEQVKVVVVEEVTTLAHIHHPHKDVDLLMLLTECLVPEEVVVITVITVQVTVHRTVHIHEVQVLVEIR</sequence>
<feature type="compositionally biased region" description="Basic residues" evidence="6">
    <location>
        <begin position="352"/>
        <end position="364"/>
    </location>
</feature>
<evidence type="ECO:0000256" key="3">
    <source>
        <dbReference type="ARBA" id="ARBA00022741"/>
    </source>
</evidence>
<dbReference type="FunFam" id="3.30.200.20:FF:000272">
    <property type="entry name" value="Cyclin-dependent kinase C-2"/>
    <property type="match status" value="1"/>
</dbReference>
<dbReference type="Proteomes" id="UP000316621">
    <property type="component" value="Chromosome 2"/>
</dbReference>
<dbReference type="GO" id="GO:0005634">
    <property type="term" value="C:nucleus"/>
    <property type="evidence" value="ECO:0007669"/>
    <property type="project" value="TreeGrafter"/>
</dbReference>
<keyword evidence="3" id="KW-0547">Nucleotide-binding</keyword>
<proteinExistence type="predicted"/>
<evidence type="ECO:0000313" key="8">
    <source>
        <dbReference type="EMBL" id="RZC50469.1"/>
    </source>
</evidence>
<dbReference type="GO" id="GO:0000307">
    <property type="term" value="C:cyclin-dependent protein kinase holoenzyme complex"/>
    <property type="evidence" value="ECO:0007669"/>
    <property type="project" value="TreeGrafter"/>
</dbReference>
<evidence type="ECO:0000256" key="6">
    <source>
        <dbReference type="SAM" id="MobiDB-lite"/>
    </source>
</evidence>
<dbReference type="CDD" id="cd07840">
    <property type="entry name" value="STKc_CDK9_like"/>
    <property type="match status" value="1"/>
</dbReference>
<keyword evidence="4" id="KW-0418">Kinase</keyword>
<keyword evidence="9" id="KW-1185">Reference proteome</keyword>
<dbReference type="PANTHER" id="PTHR24056:SF546">
    <property type="entry name" value="CYCLIN-DEPENDENT KINASE 12"/>
    <property type="match status" value="1"/>
</dbReference>
<dbReference type="InterPro" id="IPR050108">
    <property type="entry name" value="CDK"/>
</dbReference>
<evidence type="ECO:0000259" key="7">
    <source>
        <dbReference type="PROSITE" id="PS50011"/>
    </source>
</evidence>
<reference evidence="8 9" key="1">
    <citation type="journal article" date="2018" name="Science">
        <title>The opium poppy genome and morphinan production.</title>
        <authorList>
            <person name="Guo L."/>
            <person name="Winzer T."/>
            <person name="Yang X."/>
            <person name="Li Y."/>
            <person name="Ning Z."/>
            <person name="He Z."/>
            <person name="Teodor R."/>
            <person name="Lu Y."/>
            <person name="Bowser T.A."/>
            <person name="Graham I.A."/>
            <person name="Ye K."/>
        </authorList>
    </citation>
    <scope>NUCLEOTIDE SEQUENCE [LARGE SCALE GENOMIC DNA]</scope>
    <source>
        <strain evidence="9">cv. HN1</strain>
        <tissue evidence="8">Leaves</tissue>
    </source>
</reference>
<dbReference type="Pfam" id="PF00069">
    <property type="entry name" value="Pkinase"/>
    <property type="match status" value="1"/>
</dbReference>
<keyword evidence="5" id="KW-0067">ATP-binding</keyword>
<protein>
    <recommendedName>
        <fullName evidence="7">Protein kinase domain-containing protein</fullName>
    </recommendedName>
</protein>
<keyword evidence="2" id="KW-0808">Transferase</keyword>
<dbReference type="GO" id="GO:0032968">
    <property type="term" value="P:positive regulation of transcription elongation by RNA polymerase II"/>
    <property type="evidence" value="ECO:0007669"/>
    <property type="project" value="TreeGrafter"/>
</dbReference>
<name>A0A4Y7ISI9_PAPSO</name>
<accession>A0A4Y7ISI9</accession>
<evidence type="ECO:0000256" key="1">
    <source>
        <dbReference type="ARBA" id="ARBA00022527"/>
    </source>
</evidence>
<evidence type="ECO:0000256" key="2">
    <source>
        <dbReference type="ARBA" id="ARBA00022679"/>
    </source>
</evidence>
<organism evidence="8 9">
    <name type="scientific">Papaver somniferum</name>
    <name type="common">Opium poppy</name>
    <dbReference type="NCBI Taxonomy" id="3469"/>
    <lineage>
        <taxon>Eukaryota</taxon>
        <taxon>Viridiplantae</taxon>
        <taxon>Streptophyta</taxon>
        <taxon>Embryophyta</taxon>
        <taxon>Tracheophyta</taxon>
        <taxon>Spermatophyta</taxon>
        <taxon>Magnoliopsida</taxon>
        <taxon>Ranunculales</taxon>
        <taxon>Papaveraceae</taxon>
        <taxon>Papaveroideae</taxon>
        <taxon>Papaver</taxon>
    </lineage>
</organism>
<dbReference type="PANTHER" id="PTHR24056">
    <property type="entry name" value="CELL DIVISION PROTEIN KINASE"/>
    <property type="match status" value="1"/>
</dbReference>